<reference evidence="3" key="1">
    <citation type="journal article" date="2019" name="Int. J. Syst. Evol. Microbiol.">
        <title>The Global Catalogue of Microorganisms (GCM) 10K type strain sequencing project: providing services to taxonomists for standard genome sequencing and annotation.</title>
        <authorList>
            <consortium name="The Broad Institute Genomics Platform"/>
            <consortium name="The Broad Institute Genome Sequencing Center for Infectious Disease"/>
            <person name="Wu L."/>
            <person name="Ma J."/>
        </authorList>
    </citation>
    <scope>NUCLEOTIDE SEQUENCE [LARGE SCALE GENOMIC DNA]</scope>
    <source>
        <strain evidence="3">CGMCC 4.7317</strain>
    </source>
</reference>
<dbReference type="PROSITE" id="PS51819">
    <property type="entry name" value="VOC"/>
    <property type="match status" value="1"/>
</dbReference>
<dbReference type="EMBL" id="JBHSTI010000008">
    <property type="protein sequence ID" value="MFC6237904.1"/>
    <property type="molecule type" value="Genomic_DNA"/>
</dbReference>
<sequence>MRLTVVLDCLDPDSAVEFWSLALGYTLSDKLDEYRVLVPSPGRDASPAEIHGPVLILAQSEDPKAGKNRMHIDVHPDDAEAHIMRLQRLGATIVGERVERFGIWWQVMADPEGNELCVVSGAQGHDEGDASSG</sequence>
<organism evidence="2 3">
    <name type="scientific">Longivirga aurantiaca</name>
    <dbReference type="NCBI Taxonomy" id="1837743"/>
    <lineage>
        <taxon>Bacteria</taxon>
        <taxon>Bacillati</taxon>
        <taxon>Actinomycetota</taxon>
        <taxon>Actinomycetes</taxon>
        <taxon>Sporichthyales</taxon>
        <taxon>Sporichthyaceae</taxon>
        <taxon>Longivirga</taxon>
    </lineage>
</organism>
<comment type="caution">
    <text evidence="2">The sequence shown here is derived from an EMBL/GenBank/DDBJ whole genome shotgun (WGS) entry which is preliminary data.</text>
</comment>
<keyword evidence="3" id="KW-1185">Reference proteome</keyword>
<accession>A0ABW1T0W9</accession>
<gene>
    <name evidence="2" type="ORF">ACFQGU_08440</name>
</gene>
<protein>
    <submittedName>
        <fullName evidence="2">VOC family protein</fullName>
    </submittedName>
</protein>
<evidence type="ECO:0000259" key="1">
    <source>
        <dbReference type="PROSITE" id="PS51819"/>
    </source>
</evidence>
<dbReference type="Pfam" id="PF18029">
    <property type="entry name" value="Glyoxalase_6"/>
    <property type="match status" value="1"/>
</dbReference>
<proteinExistence type="predicted"/>
<evidence type="ECO:0000313" key="2">
    <source>
        <dbReference type="EMBL" id="MFC6237904.1"/>
    </source>
</evidence>
<name>A0ABW1T0W9_9ACTN</name>
<dbReference type="SUPFAM" id="SSF54593">
    <property type="entry name" value="Glyoxalase/Bleomycin resistance protein/Dihydroxybiphenyl dioxygenase"/>
    <property type="match status" value="1"/>
</dbReference>
<dbReference type="Proteomes" id="UP001596138">
    <property type="component" value="Unassembled WGS sequence"/>
</dbReference>
<dbReference type="InterPro" id="IPR029068">
    <property type="entry name" value="Glyas_Bleomycin-R_OHBP_Dase"/>
</dbReference>
<dbReference type="InterPro" id="IPR037523">
    <property type="entry name" value="VOC_core"/>
</dbReference>
<dbReference type="PANTHER" id="PTHR35908">
    <property type="entry name" value="HYPOTHETICAL FUSION PROTEIN"/>
    <property type="match status" value="1"/>
</dbReference>
<dbReference type="Gene3D" id="3.10.180.10">
    <property type="entry name" value="2,3-Dihydroxybiphenyl 1,2-Dioxygenase, domain 1"/>
    <property type="match status" value="1"/>
</dbReference>
<feature type="domain" description="VOC" evidence="1">
    <location>
        <begin position="1"/>
        <end position="121"/>
    </location>
</feature>
<evidence type="ECO:0000313" key="3">
    <source>
        <dbReference type="Proteomes" id="UP001596138"/>
    </source>
</evidence>
<dbReference type="PANTHER" id="PTHR35908:SF1">
    <property type="entry name" value="CONSERVED PROTEIN"/>
    <property type="match status" value="1"/>
</dbReference>
<dbReference type="RefSeq" id="WP_386765624.1">
    <property type="nucleotide sequence ID" value="NZ_JBHSTI010000008.1"/>
</dbReference>
<dbReference type="InterPro" id="IPR041581">
    <property type="entry name" value="Glyoxalase_6"/>
</dbReference>